<evidence type="ECO:0000313" key="3">
    <source>
        <dbReference type="Proteomes" id="UP000625711"/>
    </source>
</evidence>
<feature type="transmembrane region" description="Helical" evidence="1">
    <location>
        <begin position="186"/>
        <end position="209"/>
    </location>
</feature>
<keyword evidence="1" id="KW-0812">Transmembrane</keyword>
<keyword evidence="1" id="KW-0472">Membrane</keyword>
<dbReference type="Proteomes" id="UP000625711">
    <property type="component" value="Unassembled WGS sequence"/>
</dbReference>
<reference evidence="2" key="1">
    <citation type="submission" date="2020-08" db="EMBL/GenBank/DDBJ databases">
        <title>Genome sequencing and assembly of the red palm weevil Rhynchophorus ferrugineus.</title>
        <authorList>
            <person name="Dias G.B."/>
            <person name="Bergman C.M."/>
            <person name="Manee M."/>
        </authorList>
    </citation>
    <scope>NUCLEOTIDE SEQUENCE</scope>
    <source>
        <strain evidence="2">AA-2017</strain>
        <tissue evidence="2">Whole larva</tissue>
    </source>
</reference>
<protein>
    <submittedName>
        <fullName evidence="2">Uncharacterized protein</fullName>
    </submittedName>
</protein>
<comment type="caution">
    <text evidence="2">The sequence shown here is derived from an EMBL/GenBank/DDBJ whole genome shotgun (WGS) entry which is preliminary data.</text>
</comment>
<evidence type="ECO:0000256" key="1">
    <source>
        <dbReference type="SAM" id="Phobius"/>
    </source>
</evidence>
<keyword evidence="3" id="KW-1185">Reference proteome</keyword>
<gene>
    <name evidence="2" type="ORF">GWI33_009882</name>
</gene>
<sequence>MGMITKIVLEHPILKQQALERLSMKIDITDWLLAMMTTSAIFKNSLIIITASTMTSLISSGLNLSQYYDDFQYEYCNNIDCIKRSAFEKDAVAPSMEIGTSLYYIPLYFTNRDGQSIIHITKEVVFTKMVHMIFTKGHPLFGQCQRIILQSVQNGWFVKTMNDLKTSVKVRKFELHRERKISFENVAFIFICWGCGLVSATLVFCFELMSQYITYNHK</sequence>
<name>A0A834ICT6_RHYFE</name>
<dbReference type="EMBL" id="JAACXV010005773">
    <property type="protein sequence ID" value="KAF7276727.1"/>
    <property type="molecule type" value="Genomic_DNA"/>
</dbReference>
<proteinExistence type="predicted"/>
<accession>A0A834ICT6</accession>
<dbReference type="AlphaFoldDB" id="A0A834ICT6"/>
<organism evidence="2 3">
    <name type="scientific">Rhynchophorus ferrugineus</name>
    <name type="common">Red palm weevil</name>
    <name type="synonym">Curculio ferrugineus</name>
    <dbReference type="NCBI Taxonomy" id="354439"/>
    <lineage>
        <taxon>Eukaryota</taxon>
        <taxon>Metazoa</taxon>
        <taxon>Ecdysozoa</taxon>
        <taxon>Arthropoda</taxon>
        <taxon>Hexapoda</taxon>
        <taxon>Insecta</taxon>
        <taxon>Pterygota</taxon>
        <taxon>Neoptera</taxon>
        <taxon>Endopterygota</taxon>
        <taxon>Coleoptera</taxon>
        <taxon>Polyphaga</taxon>
        <taxon>Cucujiformia</taxon>
        <taxon>Curculionidae</taxon>
        <taxon>Dryophthorinae</taxon>
        <taxon>Rhynchophorus</taxon>
    </lineage>
</organism>
<dbReference type="OrthoDB" id="6430908at2759"/>
<evidence type="ECO:0000313" key="2">
    <source>
        <dbReference type="EMBL" id="KAF7276727.1"/>
    </source>
</evidence>
<keyword evidence="1" id="KW-1133">Transmembrane helix</keyword>